<dbReference type="Proteomes" id="UP000829685">
    <property type="component" value="Unassembled WGS sequence"/>
</dbReference>
<reference evidence="9" key="1">
    <citation type="submission" date="2021-03" db="EMBL/GenBank/DDBJ databases">
        <title>Revisited historic fungal species revealed as producer of novel bioactive compounds through whole genome sequencing and comparative genomics.</title>
        <authorList>
            <person name="Vignolle G.A."/>
            <person name="Hochenegger N."/>
            <person name="Mach R.L."/>
            <person name="Mach-Aigner A.R."/>
            <person name="Javad Rahimi M."/>
            <person name="Salim K.A."/>
            <person name="Chan C.M."/>
            <person name="Lim L.B.L."/>
            <person name="Cai F."/>
            <person name="Druzhinina I.S."/>
            <person name="U'Ren J.M."/>
            <person name="Derntl C."/>
        </authorList>
    </citation>
    <scope>NUCLEOTIDE SEQUENCE</scope>
    <source>
        <strain evidence="9">TUCIM 5799</strain>
    </source>
</reference>
<keyword evidence="6 7" id="KW-0472">Membrane</keyword>
<feature type="transmembrane region" description="Helical" evidence="7">
    <location>
        <begin position="475"/>
        <end position="497"/>
    </location>
</feature>
<keyword evidence="2 7" id="KW-0813">Transport</keyword>
<feature type="transmembrane region" description="Helical" evidence="7">
    <location>
        <begin position="6"/>
        <end position="23"/>
    </location>
</feature>
<proteinExistence type="inferred from homology"/>
<dbReference type="AlphaFoldDB" id="A0A9P9W9J7"/>
<evidence type="ECO:0000313" key="10">
    <source>
        <dbReference type="Proteomes" id="UP000829685"/>
    </source>
</evidence>
<evidence type="ECO:0000313" key="9">
    <source>
        <dbReference type="EMBL" id="KAI1852952.1"/>
    </source>
</evidence>
<evidence type="ECO:0000256" key="2">
    <source>
        <dbReference type="ARBA" id="ARBA00022448"/>
    </source>
</evidence>
<evidence type="ECO:0000256" key="7">
    <source>
        <dbReference type="RuleBase" id="RU363058"/>
    </source>
</evidence>
<dbReference type="PANTHER" id="PTHR11101:SF57">
    <property type="entry name" value="PHOSPHATE TRANSPORTER"/>
    <property type="match status" value="1"/>
</dbReference>
<evidence type="ECO:0000256" key="5">
    <source>
        <dbReference type="ARBA" id="ARBA00022989"/>
    </source>
</evidence>
<dbReference type="GO" id="GO:0016020">
    <property type="term" value="C:membrane"/>
    <property type="evidence" value="ECO:0007669"/>
    <property type="project" value="UniProtKB-SubCell"/>
</dbReference>
<dbReference type="InterPro" id="IPR001204">
    <property type="entry name" value="Phos_transporter"/>
</dbReference>
<dbReference type="PANTHER" id="PTHR11101">
    <property type="entry name" value="PHOSPHATE TRANSPORTER"/>
    <property type="match status" value="1"/>
</dbReference>
<evidence type="ECO:0000256" key="3">
    <source>
        <dbReference type="ARBA" id="ARBA00022592"/>
    </source>
</evidence>
<evidence type="ECO:0000256" key="8">
    <source>
        <dbReference type="SAM" id="MobiDB-lite"/>
    </source>
</evidence>
<keyword evidence="3 7" id="KW-0592">Phosphate transport</keyword>
<gene>
    <name evidence="9" type="ORF">JX265_012841</name>
</gene>
<protein>
    <recommendedName>
        <fullName evidence="7">Phosphate transporter</fullName>
    </recommendedName>
</protein>
<comment type="similarity">
    <text evidence="7">Belongs to the inorganic phosphate transporter (PiT) (TC 2.A.20) family.</text>
</comment>
<keyword evidence="10" id="KW-1185">Reference proteome</keyword>
<comment type="caution">
    <text evidence="9">The sequence shown here is derived from an EMBL/GenBank/DDBJ whole genome shotgun (WGS) entry which is preliminary data.</text>
</comment>
<dbReference type="EMBL" id="JAFIMR010000059">
    <property type="protein sequence ID" value="KAI1852952.1"/>
    <property type="molecule type" value="Genomic_DNA"/>
</dbReference>
<dbReference type="GO" id="GO:0005315">
    <property type="term" value="F:phosphate transmembrane transporter activity"/>
    <property type="evidence" value="ECO:0007669"/>
    <property type="project" value="InterPro"/>
</dbReference>
<keyword evidence="4 7" id="KW-0812">Transmembrane</keyword>
<feature type="transmembrane region" description="Helical" evidence="7">
    <location>
        <begin position="44"/>
        <end position="64"/>
    </location>
</feature>
<dbReference type="GO" id="GO:0035435">
    <property type="term" value="P:phosphate ion transmembrane transport"/>
    <property type="evidence" value="ECO:0007669"/>
    <property type="project" value="TreeGrafter"/>
</dbReference>
<organism evidence="9 10">
    <name type="scientific">Neoarthrinium moseri</name>
    <dbReference type="NCBI Taxonomy" id="1658444"/>
    <lineage>
        <taxon>Eukaryota</taxon>
        <taxon>Fungi</taxon>
        <taxon>Dikarya</taxon>
        <taxon>Ascomycota</taxon>
        <taxon>Pezizomycotina</taxon>
        <taxon>Sordariomycetes</taxon>
        <taxon>Xylariomycetidae</taxon>
        <taxon>Amphisphaeriales</taxon>
        <taxon>Apiosporaceae</taxon>
        <taxon>Neoarthrinium</taxon>
    </lineage>
</organism>
<sequence>MALDQYTYVFVIGTFFAMLDAYNNGANDVANAWATSVSSRSISYRQAMIFGTIFEMLGAITVGARTADTIKNGIIPNAAFRGDAGVQMLAFTCALAAASTWVMWCTRHSAHVSSTYSLISAVAGVGVATVGAKQVQWGWYDGKGLGAIFAGLFMAPCISAGFGAAIFMLIKVIVHMRKNPVPWAVWSSPFFFLVAGTICTLSIVYKGSPNLGLNKKPAWYIAAVTLGVGGGLCVLSAIFFVPFIYSKVIKKDQSVKWWMFIYGPALLKRPVVAEGEQAKVPNYAVVQDDDEDESSARSAASIGESTEGANNEKKLVESETKQLSYKEMQEAGDRKLKAKLMEKKGPMGWALRTLRDNPMGPGQIYELNNIKILFKRIPAMVVCGLLYGLHYDIHAAQTGVSGTPDGARMQRVYAHAEKYPNETEHTYSFIQIITACTASFAHGANDIGNSVGPWAVIYSAWSTGSAAAAKADVPVWQLAVLSATISLGLITYGYNIMKVMGNKITYHSPSRGSSMEMGAAITVLVFSQYSLPVSTSMCITGATVGVGLCNGTLKAVNWQRVGLLLFSWIMTIPIAGTLGGVLMGLFLNAPHFSS</sequence>
<evidence type="ECO:0000256" key="1">
    <source>
        <dbReference type="ARBA" id="ARBA00004141"/>
    </source>
</evidence>
<accession>A0A9P9W9J7</accession>
<evidence type="ECO:0000256" key="6">
    <source>
        <dbReference type="ARBA" id="ARBA00023136"/>
    </source>
</evidence>
<feature type="transmembrane region" description="Helical" evidence="7">
    <location>
        <begin position="182"/>
        <end position="205"/>
    </location>
</feature>
<feature type="region of interest" description="Disordered" evidence="8">
    <location>
        <begin position="288"/>
        <end position="316"/>
    </location>
</feature>
<keyword evidence="5 7" id="KW-1133">Transmembrane helix</keyword>
<name>A0A9P9W9J7_9PEZI</name>
<feature type="transmembrane region" description="Helical" evidence="7">
    <location>
        <begin position="147"/>
        <end position="170"/>
    </location>
</feature>
<comment type="function">
    <text evidence="7">Sodium-phosphate symporter.</text>
</comment>
<dbReference type="Pfam" id="PF01384">
    <property type="entry name" value="PHO4"/>
    <property type="match status" value="1"/>
</dbReference>
<feature type="transmembrane region" description="Helical" evidence="7">
    <location>
        <begin position="84"/>
        <end position="104"/>
    </location>
</feature>
<feature type="transmembrane region" description="Helical" evidence="7">
    <location>
        <begin position="561"/>
        <end position="587"/>
    </location>
</feature>
<dbReference type="OrthoDB" id="260807at2759"/>
<evidence type="ECO:0000256" key="4">
    <source>
        <dbReference type="ARBA" id="ARBA00022692"/>
    </source>
</evidence>
<comment type="subcellular location">
    <subcellularLocation>
        <location evidence="1 7">Membrane</location>
        <topology evidence="1 7">Multi-pass membrane protein</topology>
    </subcellularLocation>
</comment>
<feature type="transmembrane region" description="Helical" evidence="7">
    <location>
        <begin position="217"/>
        <end position="245"/>
    </location>
</feature>
<feature type="transmembrane region" description="Helical" evidence="7">
    <location>
        <begin position="116"/>
        <end position="135"/>
    </location>
</feature>